<dbReference type="AlphaFoldDB" id="A0A163JNJ7"/>
<dbReference type="InterPro" id="IPR029045">
    <property type="entry name" value="ClpP/crotonase-like_dom_sf"/>
</dbReference>
<organism evidence="9">
    <name type="scientific">Absidia glauca</name>
    <name type="common">Pin mould</name>
    <dbReference type="NCBI Taxonomy" id="4829"/>
    <lineage>
        <taxon>Eukaryota</taxon>
        <taxon>Fungi</taxon>
        <taxon>Fungi incertae sedis</taxon>
        <taxon>Mucoromycota</taxon>
        <taxon>Mucoromycotina</taxon>
        <taxon>Mucoromycetes</taxon>
        <taxon>Mucorales</taxon>
        <taxon>Cunninghamellaceae</taxon>
        <taxon>Absidia</taxon>
    </lineage>
</organism>
<gene>
    <name evidence="9" type="primary">ABSGL_07934.1 scaffold 9181</name>
</gene>
<dbReference type="InParanoid" id="A0A163JNJ7"/>
<feature type="domain" description="Enoyl-CoA hydratase/isomerase" evidence="8">
    <location>
        <begin position="41"/>
        <end position="372"/>
    </location>
</feature>
<dbReference type="Pfam" id="PF16113">
    <property type="entry name" value="ECH_2"/>
    <property type="match status" value="1"/>
</dbReference>
<dbReference type="InterPro" id="IPR018376">
    <property type="entry name" value="Enoyl-CoA_hyd/isom_CS"/>
</dbReference>
<evidence type="ECO:0000313" key="10">
    <source>
        <dbReference type="Proteomes" id="UP000078561"/>
    </source>
</evidence>
<proteinExistence type="predicted"/>
<dbReference type="GO" id="GO:0005739">
    <property type="term" value="C:mitochondrion"/>
    <property type="evidence" value="ECO:0007669"/>
    <property type="project" value="UniProtKB-SubCell"/>
</dbReference>
<dbReference type="CDD" id="cd06558">
    <property type="entry name" value="crotonase-like"/>
    <property type="match status" value="1"/>
</dbReference>
<evidence type="ECO:0000256" key="3">
    <source>
        <dbReference type="ARBA" id="ARBA00011915"/>
    </source>
</evidence>
<dbReference type="STRING" id="4829.A0A163JNJ7"/>
<dbReference type="OrthoDB" id="1737613at2759"/>
<accession>A0A163JNJ7</accession>
<evidence type="ECO:0000313" key="9">
    <source>
        <dbReference type="EMBL" id="SAM02171.1"/>
    </source>
</evidence>
<feature type="chain" id="PRO_5007843627" description="3-hydroxyisobutyryl-CoA hydrolase" evidence="7">
    <location>
        <begin position="19"/>
        <end position="449"/>
    </location>
</feature>
<dbReference type="PROSITE" id="PS00166">
    <property type="entry name" value="ENOYL_COA_HYDRATASE"/>
    <property type="match status" value="1"/>
</dbReference>
<feature type="signal peptide" evidence="7">
    <location>
        <begin position="1"/>
        <end position="18"/>
    </location>
</feature>
<dbReference type="PANTHER" id="PTHR43176:SF3">
    <property type="entry name" value="3-HYDROXYISOBUTYRYL-COA HYDROLASE, MITOCHONDRIAL"/>
    <property type="match status" value="1"/>
</dbReference>
<dbReference type="Gene3D" id="3.90.226.10">
    <property type="entry name" value="2-enoyl-CoA Hydratase, Chain A, domain 1"/>
    <property type="match status" value="1"/>
</dbReference>
<reference evidence="9" key="1">
    <citation type="submission" date="2016-04" db="EMBL/GenBank/DDBJ databases">
        <authorList>
            <person name="Evans L.H."/>
            <person name="Alamgir A."/>
            <person name="Owens N."/>
            <person name="Weber N.D."/>
            <person name="Virtaneva K."/>
            <person name="Barbian K."/>
            <person name="Babar A."/>
            <person name="Rosenke K."/>
        </authorList>
    </citation>
    <scope>NUCLEOTIDE SEQUENCE [LARGE SCALE GENOMIC DNA]</scope>
    <source>
        <strain evidence="9">CBS 101.48</strain>
    </source>
</reference>
<dbReference type="FunCoup" id="A0A163JNJ7">
    <property type="interactions" value="535"/>
</dbReference>
<dbReference type="InterPro" id="IPR032259">
    <property type="entry name" value="HIBYL-CoA-H"/>
</dbReference>
<keyword evidence="4" id="KW-0378">Hydrolase</keyword>
<sequence length="449" mass="50257">MIANFLTCLPILGLPTASFYFGTTNTTTTSGTKTNRRSSARYITLNRPKALNAMTIGMVETFLPWLQAWEKSEDSKMVFMKGNGRAMCAGGDVKAAVGFIKQNDESLIKVLDTEFKMFHYISTMKTPYIALLDGITMGAGAGLSINTPFRIATENTMFAMPETIIGLFPDVGATFYFPRLDGQIGTYLGMTGQAIKAHDVLQSGIATHFVPSAHLPALESKLVSLDTSDHDTINEVINEFASQYTDDQVMKNQHFTLCGETRQTIDRCFQYHTAEEIMDALEKDGSAFAKEARQTILKRCPTSVKVALQNLRLGVNMGIADCLKMEYDLWQKFAVRHDFIEGVTAQLVTRQPPQWKPASLPAIDNDELKKTFYDTPSAHPIEFLNDDNYLVHPYRHFALPSEKDILNTISEHPTWTLHDVSQHFLDLQKGKYGILEKVADVWARKNVSV</sequence>
<dbReference type="GO" id="GO:0003860">
    <property type="term" value="F:3-hydroxyisobutyryl-CoA hydrolase activity"/>
    <property type="evidence" value="ECO:0007669"/>
    <property type="project" value="UniProtKB-EC"/>
</dbReference>
<dbReference type="SUPFAM" id="SSF52096">
    <property type="entry name" value="ClpP/crotonase"/>
    <property type="match status" value="1"/>
</dbReference>
<dbReference type="InterPro" id="IPR045004">
    <property type="entry name" value="ECH_dom"/>
</dbReference>
<evidence type="ECO:0000256" key="1">
    <source>
        <dbReference type="ARBA" id="ARBA00001709"/>
    </source>
</evidence>
<evidence type="ECO:0000256" key="5">
    <source>
        <dbReference type="ARBA" id="ARBA00023128"/>
    </source>
</evidence>
<dbReference type="EMBL" id="LT553674">
    <property type="protein sequence ID" value="SAM02171.1"/>
    <property type="molecule type" value="Genomic_DNA"/>
</dbReference>
<dbReference type="Proteomes" id="UP000078561">
    <property type="component" value="Unassembled WGS sequence"/>
</dbReference>
<evidence type="ECO:0000259" key="8">
    <source>
        <dbReference type="Pfam" id="PF16113"/>
    </source>
</evidence>
<dbReference type="OMA" id="LVWEQIR"/>
<evidence type="ECO:0000256" key="2">
    <source>
        <dbReference type="ARBA" id="ARBA00004173"/>
    </source>
</evidence>
<dbReference type="FunFam" id="3.90.226.10:FF:000026">
    <property type="entry name" value="3-hydroxyisobutyryl-CoA hydrolase, mitochondrial"/>
    <property type="match status" value="1"/>
</dbReference>
<keyword evidence="10" id="KW-1185">Reference proteome</keyword>
<evidence type="ECO:0000256" key="4">
    <source>
        <dbReference type="ARBA" id="ARBA00022801"/>
    </source>
</evidence>
<dbReference type="NCBIfam" id="NF004127">
    <property type="entry name" value="PRK05617.1"/>
    <property type="match status" value="1"/>
</dbReference>
<name>A0A163JNJ7_ABSGL</name>
<keyword evidence="5" id="KW-0496">Mitochondrion</keyword>
<evidence type="ECO:0000256" key="6">
    <source>
        <dbReference type="ARBA" id="ARBA00031181"/>
    </source>
</evidence>
<comment type="catalytic activity">
    <reaction evidence="1">
        <text>3-hydroxy-2-methylpropanoyl-CoA + H2O = 3-hydroxy-2-methylpropanoate + CoA + H(+)</text>
        <dbReference type="Rhea" id="RHEA:20888"/>
        <dbReference type="ChEBI" id="CHEBI:11805"/>
        <dbReference type="ChEBI" id="CHEBI:15377"/>
        <dbReference type="ChEBI" id="CHEBI:15378"/>
        <dbReference type="ChEBI" id="CHEBI:57287"/>
        <dbReference type="ChEBI" id="CHEBI:57340"/>
        <dbReference type="EC" id="3.1.2.4"/>
    </reaction>
</comment>
<dbReference type="EC" id="3.1.2.4" evidence="3"/>
<keyword evidence="7" id="KW-0732">Signal</keyword>
<protein>
    <recommendedName>
        <fullName evidence="3">3-hydroxyisobutyryl-CoA hydrolase</fullName>
        <ecNumber evidence="3">3.1.2.4</ecNumber>
    </recommendedName>
    <alternativeName>
        <fullName evidence="6">3-hydroxyisobutyryl-coenzyme A hydrolase</fullName>
    </alternativeName>
</protein>
<comment type="subcellular location">
    <subcellularLocation>
        <location evidence="2">Mitochondrion</location>
    </subcellularLocation>
</comment>
<evidence type="ECO:0000256" key="7">
    <source>
        <dbReference type="SAM" id="SignalP"/>
    </source>
</evidence>
<dbReference type="GO" id="GO:0006574">
    <property type="term" value="P:L-valine catabolic process"/>
    <property type="evidence" value="ECO:0007669"/>
    <property type="project" value="TreeGrafter"/>
</dbReference>
<dbReference type="PANTHER" id="PTHR43176">
    <property type="entry name" value="3-HYDROXYISOBUTYRYL-COA HYDROLASE-RELATED"/>
    <property type="match status" value="1"/>
</dbReference>